<keyword evidence="8 12" id="KW-0862">Zinc</keyword>
<dbReference type="GO" id="GO:0005737">
    <property type="term" value="C:cytoplasm"/>
    <property type="evidence" value="ECO:0007669"/>
    <property type="project" value="TreeGrafter"/>
</dbReference>
<dbReference type="InterPro" id="IPR034151">
    <property type="entry name" value="TOPRIM_DnaG_bac"/>
</dbReference>
<evidence type="ECO:0000256" key="11">
    <source>
        <dbReference type="ARBA" id="ARBA00023163"/>
    </source>
</evidence>
<dbReference type="Gene3D" id="3.40.1360.10">
    <property type="match status" value="1"/>
</dbReference>
<proteinExistence type="inferred from homology"/>
<keyword evidence="10 12" id="KW-0238">DNA-binding</keyword>
<evidence type="ECO:0000256" key="1">
    <source>
        <dbReference type="ARBA" id="ARBA00022478"/>
    </source>
</evidence>
<dbReference type="SMART" id="SM00400">
    <property type="entry name" value="ZnF_CHCC"/>
    <property type="match status" value="1"/>
</dbReference>
<feature type="compositionally biased region" description="Basic and acidic residues" evidence="15">
    <location>
        <begin position="598"/>
        <end position="618"/>
    </location>
</feature>
<comment type="catalytic activity">
    <reaction evidence="12">
        <text>ssDNA + n NTP = ssDNA/pppN(pN)n-1 hybrid + (n-1) diphosphate.</text>
        <dbReference type="EC" id="2.7.7.101"/>
    </reaction>
</comment>
<dbReference type="CDD" id="cd03364">
    <property type="entry name" value="TOPRIM_DnaG_primases"/>
    <property type="match status" value="1"/>
</dbReference>
<keyword evidence="1 12" id="KW-0240">DNA-directed RNA polymerase</keyword>
<evidence type="ECO:0000256" key="10">
    <source>
        <dbReference type="ARBA" id="ARBA00023125"/>
    </source>
</evidence>
<dbReference type="Pfam" id="PF08275">
    <property type="entry name" value="DNAG_N"/>
    <property type="match status" value="1"/>
</dbReference>
<keyword evidence="4 12" id="KW-0548">Nucleotidyltransferase</keyword>
<evidence type="ECO:0000256" key="12">
    <source>
        <dbReference type="HAMAP-Rule" id="MF_00974"/>
    </source>
</evidence>
<evidence type="ECO:0000256" key="5">
    <source>
        <dbReference type="ARBA" id="ARBA00022705"/>
    </source>
</evidence>
<dbReference type="Gene3D" id="3.90.980.10">
    <property type="entry name" value="DNA primase, catalytic core, N-terminal domain"/>
    <property type="match status" value="1"/>
</dbReference>
<keyword evidence="18" id="KW-1185">Reference proteome</keyword>
<dbReference type="InterPro" id="IPR002694">
    <property type="entry name" value="Znf_CHC2"/>
</dbReference>
<keyword evidence="2 12" id="KW-0639">Primosome</keyword>
<organism evidence="17 18">
    <name type="scientific">Mucisphaera calidilacus</name>
    <dbReference type="NCBI Taxonomy" id="2527982"/>
    <lineage>
        <taxon>Bacteria</taxon>
        <taxon>Pseudomonadati</taxon>
        <taxon>Planctomycetota</taxon>
        <taxon>Phycisphaerae</taxon>
        <taxon>Phycisphaerales</taxon>
        <taxon>Phycisphaeraceae</taxon>
        <taxon>Mucisphaera</taxon>
    </lineage>
</organism>
<comment type="similarity">
    <text evidence="12 13">Belongs to the DnaG primase family.</text>
</comment>
<dbReference type="InterPro" id="IPR030846">
    <property type="entry name" value="DnaG_bac"/>
</dbReference>
<accession>A0A518BZ16</accession>
<evidence type="ECO:0000313" key="18">
    <source>
        <dbReference type="Proteomes" id="UP000320386"/>
    </source>
</evidence>
<dbReference type="GO" id="GO:1990077">
    <property type="term" value="C:primosome complex"/>
    <property type="evidence" value="ECO:0007669"/>
    <property type="project" value="UniProtKB-KW"/>
</dbReference>
<dbReference type="GO" id="GO:0000428">
    <property type="term" value="C:DNA-directed RNA polymerase complex"/>
    <property type="evidence" value="ECO:0007669"/>
    <property type="project" value="UniProtKB-KW"/>
</dbReference>
<keyword evidence="5 12" id="KW-0235">DNA replication</keyword>
<dbReference type="Pfam" id="PF13155">
    <property type="entry name" value="Toprim_2"/>
    <property type="match status" value="1"/>
</dbReference>
<dbReference type="EMBL" id="CP036280">
    <property type="protein sequence ID" value="QDU72217.1"/>
    <property type="molecule type" value="Genomic_DNA"/>
</dbReference>
<evidence type="ECO:0000256" key="13">
    <source>
        <dbReference type="PIRNR" id="PIRNR002811"/>
    </source>
</evidence>
<evidence type="ECO:0000256" key="2">
    <source>
        <dbReference type="ARBA" id="ARBA00022515"/>
    </source>
</evidence>
<dbReference type="OrthoDB" id="9803773at2"/>
<protein>
    <recommendedName>
        <fullName evidence="12 13">DNA primase</fullName>
        <ecNumber evidence="12">2.7.7.101</ecNumber>
    </recommendedName>
</protein>
<evidence type="ECO:0000256" key="15">
    <source>
        <dbReference type="SAM" id="MobiDB-lite"/>
    </source>
</evidence>
<dbReference type="Proteomes" id="UP000320386">
    <property type="component" value="Chromosome"/>
</dbReference>
<dbReference type="GO" id="GO:0003677">
    <property type="term" value="F:DNA binding"/>
    <property type="evidence" value="ECO:0007669"/>
    <property type="project" value="UniProtKB-KW"/>
</dbReference>
<comment type="cofactor">
    <cofactor evidence="12 13 14">
        <name>Zn(2+)</name>
        <dbReference type="ChEBI" id="CHEBI:29105"/>
    </cofactor>
    <text evidence="12 13 14">Binds 1 zinc ion per monomer.</text>
</comment>
<comment type="function">
    <text evidence="12 13">RNA polymerase that catalyzes the synthesis of short RNA molecules used as primers for DNA polymerase during DNA replication.</text>
</comment>
<keyword evidence="9" id="KW-0460">Magnesium</keyword>
<dbReference type="AlphaFoldDB" id="A0A518BZ16"/>
<dbReference type="PROSITE" id="PS50880">
    <property type="entry name" value="TOPRIM"/>
    <property type="match status" value="1"/>
</dbReference>
<evidence type="ECO:0000256" key="7">
    <source>
        <dbReference type="ARBA" id="ARBA00022771"/>
    </source>
</evidence>
<evidence type="ECO:0000259" key="16">
    <source>
        <dbReference type="PROSITE" id="PS50880"/>
    </source>
</evidence>
<evidence type="ECO:0000313" key="17">
    <source>
        <dbReference type="EMBL" id="QDU72217.1"/>
    </source>
</evidence>
<dbReference type="InterPro" id="IPR036977">
    <property type="entry name" value="DNA_primase_Znf_CHC2"/>
</dbReference>
<dbReference type="SMART" id="SM00493">
    <property type="entry name" value="TOPRIM"/>
    <property type="match status" value="1"/>
</dbReference>
<keyword evidence="11 12" id="KW-0804">Transcription</keyword>
<dbReference type="InterPro" id="IPR050219">
    <property type="entry name" value="DnaG_primase"/>
</dbReference>
<dbReference type="SUPFAM" id="SSF56731">
    <property type="entry name" value="DNA primase core"/>
    <property type="match status" value="1"/>
</dbReference>
<dbReference type="HAMAP" id="MF_00974">
    <property type="entry name" value="DNA_primase_DnaG"/>
    <property type="match status" value="1"/>
</dbReference>
<evidence type="ECO:0000256" key="14">
    <source>
        <dbReference type="PIRSR" id="PIRSR002811-1"/>
    </source>
</evidence>
<dbReference type="GO" id="GO:0008270">
    <property type="term" value="F:zinc ion binding"/>
    <property type="evidence" value="ECO:0007669"/>
    <property type="project" value="UniProtKB-UniRule"/>
</dbReference>
<sequence length="634" mass="70058">MPHPGDDDKQKVLAASDIVAVIGEQLALKPKGREFAALCPFHDDHNPSMAVVPAKQIYHCFVCGAGGDVFSFVMRYHKLSFPEALKHLAERSGIELTGRREPRDPNQASLRKRIAEANELALRFFRHRFNDEQTGKIARDYALHRGITPEMIERFELGYAPDAWDQLANAVEQKKLDREAFIAAGLIAKRDRGNGHFDRLRHRLVFPISDALGRPVAFGGRRLREEDNPKYWNSPETELFHKSATLFGLHHAKRAIISTKTAVIVEGYTDVIAAHQVERENVVATLGTALTPEHVRELRRFAERIVLVFDGDVAGRKAADRAVEAFLTEEVDTAVAILPGGQDPADLLATPEGLETWDQLISHAPDALAFGLDRMAEDAGQAQTLTGRQKVGEAYAAKLLRLGLDRASGTRRALLLDHIGKVLGLDSAATERLIAEARAGNNRQQVRDKQGNPEDLEAFAEQSAKRLDHGFSSRTLNLVLAAERQVIACLIRHNELFTKALDQGWAIDESFMPADPVGPVNQKLYATVYEALASGQSVTLEELLTRSAETEDYELAALLAQLGRDIQDLGLDDPQLAERELANAYRSWLAASPAGSHAAEEERSSDDQKLRDTLERLRSTVTPGRIGGRNHRAG</sequence>
<dbReference type="NCBIfam" id="TIGR01391">
    <property type="entry name" value="dnaG"/>
    <property type="match status" value="1"/>
</dbReference>
<dbReference type="InterPro" id="IPR013264">
    <property type="entry name" value="DNAG_N"/>
</dbReference>
<comment type="domain">
    <text evidence="12">Contains an N-terminal zinc-binding domain, a central core domain that contains the primase activity, and a C-terminal DnaB-binding domain.</text>
</comment>
<feature type="region of interest" description="Disordered" evidence="15">
    <location>
        <begin position="592"/>
        <end position="634"/>
    </location>
</feature>
<dbReference type="SUPFAM" id="SSF57783">
    <property type="entry name" value="Zinc beta-ribbon"/>
    <property type="match status" value="1"/>
</dbReference>
<dbReference type="GO" id="GO:0006269">
    <property type="term" value="P:DNA replication, synthesis of primer"/>
    <property type="evidence" value="ECO:0007669"/>
    <property type="project" value="UniProtKB-UniRule"/>
</dbReference>
<dbReference type="RefSeq" id="WP_145446389.1">
    <property type="nucleotide sequence ID" value="NZ_CP036280.1"/>
</dbReference>
<keyword evidence="3 12" id="KW-0808">Transferase</keyword>
<dbReference type="Gene3D" id="3.90.580.10">
    <property type="entry name" value="Zinc finger, CHC2-type domain"/>
    <property type="match status" value="1"/>
</dbReference>
<dbReference type="InterPro" id="IPR037068">
    <property type="entry name" value="DNA_primase_core_N_sf"/>
</dbReference>
<comment type="subunit">
    <text evidence="12">Monomer. Interacts with DnaB.</text>
</comment>
<evidence type="ECO:0000256" key="9">
    <source>
        <dbReference type="ARBA" id="ARBA00022842"/>
    </source>
</evidence>
<dbReference type="InterPro" id="IPR006295">
    <property type="entry name" value="DNA_primase_DnaG"/>
</dbReference>
<dbReference type="KEGG" id="mcad:Pan265_20810"/>
<evidence type="ECO:0000256" key="8">
    <source>
        <dbReference type="ARBA" id="ARBA00022833"/>
    </source>
</evidence>
<dbReference type="EC" id="2.7.7.101" evidence="12"/>
<gene>
    <name evidence="12 17" type="primary">dnaG</name>
    <name evidence="17" type="ORF">Pan265_20810</name>
</gene>
<dbReference type="PIRSF" id="PIRSF002811">
    <property type="entry name" value="DnaG"/>
    <property type="match status" value="1"/>
</dbReference>
<dbReference type="PANTHER" id="PTHR30313:SF2">
    <property type="entry name" value="DNA PRIMASE"/>
    <property type="match status" value="1"/>
</dbReference>
<dbReference type="FunFam" id="3.90.580.10:FF:000001">
    <property type="entry name" value="DNA primase"/>
    <property type="match status" value="1"/>
</dbReference>
<dbReference type="InterPro" id="IPR006171">
    <property type="entry name" value="TOPRIM_dom"/>
</dbReference>
<reference evidence="17 18" key="1">
    <citation type="submission" date="2019-02" db="EMBL/GenBank/DDBJ databases">
        <title>Deep-cultivation of Planctomycetes and their phenomic and genomic characterization uncovers novel biology.</title>
        <authorList>
            <person name="Wiegand S."/>
            <person name="Jogler M."/>
            <person name="Boedeker C."/>
            <person name="Pinto D."/>
            <person name="Vollmers J."/>
            <person name="Rivas-Marin E."/>
            <person name="Kohn T."/>
            <person name="Peeters S.H."/>
            <person name="Heuer A."/>
            <person name="Rast P."/>
            <person name="Oberbeckmann S."/>
            <person name="Bunk B."/>
            <person name="Jeske O."/>
            <person name="Meyerdierks A."/>
            <person name="Storesund J.E."/>
            <person name="Kallscheuer N."/>
            <person name="Luecker S."/>
            <person name="Lage O.M."/>
            <person name="Pohl T."/>
            <person name="Merkel B.J."/>
            <person name="Hornburger P."/>
            <person name="Mueller R.-W."/>
            <person name="Bruemmer F."/>
            <person name="Labrenz M."/>
            <person name="Spormann A.M."/>
            <person name="Op den Camp H."/>
            <person name="Overmann J."/>
            <person name="Amann R."/>
            <person name="Jetten M.S.M."/>
            <person name="Mascher T."/>
            <person name="Medema M.H."/>
            <person name="Devos D.P."/>
            <person name="Kaster A.-K."/>
            <person name="Ovreas L."/>
            <person name="Rohde M."/>
            <person name="Galperin M.Y."/>
            <person name="Jogler C."/>
        </authorList>
    </citation>
    <scope>NUCLEOTIDE SEQUENCE [LARGE SCALE GENOMIC DNA]</scope>
    <source>
        <strain evidence="17 18">Pan265</strain>
    </source>
</reference>
<dbReference type="Pfam" id="PF01807">
    <property type="entry name" value="Zn_ribbon_DnaG"/>
    <property type="match status" value="1"/>
</dbReference>
<evidence type="ECO:0000256" key="3">
    <source>
        <dbReference type="ARBA" id="ARBA00022679"/>
    </source>
</evidence>
<feature type="zinc finger region" description="CHC2-type" evidence="12 14">
    <location>
        <begin position="39"/>
        <end position="63"/>
    </location>
</feature>
<dbReference type="GO" id="GO:0003899">
    <property type="term" value="F:DNA-directed RNA polymerase activity"/>
    <property type="evidence" value="ECO:0007669"/>
    <property type="project" value="UniProtKB-UniRule"/>
</dbReference>
<dbReference type="PANTHER" id="PTHR30313">
    <property type="entry name" value="DNA PRIMASE"/>
    <property type="match status" value="1"/>
</dbReference>
<keyword evidence="6 12" id="KW-0479">Metal-binding</keyword>
<name>A0A518BZ16_9BACT</name>
<keyword evidence="7 12" id="KW-0863">Zinc-finger</keyword>
<feature type="domain" description="Toprim" evidence="16">
    <location>
        <begin position="260"/>
        <end position="339"/>
    </location>
</feature>
<evidence type="ECO:0000256" key="4">
    <source>
        <dbReference type="ARBA" id="ARBA00022695"/>
    </source>
</evidence>
<evidence type="ECO:0000256" key="6">
    <source>
        <dbReference type="ARBA" id="ARBA00022723"/>
    </source>
</evidence>